<dbReference type="EMBL" id="CP058554">
    <property type="protein sequence ID" value="QMV71441.1"/>
    <property type="molecule type" value="Genomic_DNA"/>
</dbReference>
<dbReference type="RefSeq" id="WP_182325887.1">
    <property type="nucleotide sequence ID" value="NZ_CP058554.1"/>
</dbReference>
<dbReference type="SUPFAM" id="SSF53807">
    <property type="entry name" value="Helical backbone' metal receptor"/>
    <property type="match status" value="1"/>
</dbReference>
<accession>A0A7G5EBR6</accession>
<feature type="signal peptide" evidence="1">
    <location>
        <begin position="1"/>
        <end position="26"/>
    </location>
</feature>
<organism evidence="3 4">
    <name type="scientific">Comamonas piscis</name>
    <dbReference type="NCBI Taxonomy" id="1562974"/>
    <lineage>
        <taxon>Bacteria</taxon>
        <taxon>Pseudomonadati</taxon>
        <taxon>Pseudomonadota</taxon>
        <taxon>Betaproteobacteria</taxon>
        <taxon>Burkholderiales</taxon>
        <taxon>Comamonadaceae</taxon>
        <taxon>Comamonas</taxon>
    </lineage>
</organism>
<evidence type="ECO:0000313" key="3">
    <source>
        <dbReference type="EMBL" id="QMV71441.1"/>
    </source>
</evidence>
<proteinExistence type="predicted"/>
<feature type="domain" description="Fe/B12 periplasmic-binding" evidence="2">
    <location>
        <begin position="48"/>
        <end position="341"/>
    </location>
</feature>
<dbReference type="PANTHER" id="PTHR30535">
    <property type="entry name" value="VITAMIN B12-BINDING PROTEIN"/>
    <property type="match status" value="1"/>
</dbReference>
<dbReference type="Pfam" id="PF01497">
    <property type="entry name" value="Peripla_BP_2"/>
    <property type="match status" value="1"/>
</dbReference>
<name>A0A7G5EBR6_9BURK</name>
<dbReference type="PANTHER" id="PTHR30535:SF7">
    <property type="entry name" value="IRON(III) DICITRATE-BINDING PROTEIN"/>
    <property type="match status" value="1"/>
</dbReference>
<evidence type="ECO:0000256" key="1">
    <source>
        <dbReference type="SAM" id="SignalP"/>
    </source>
</evidence>
<dbReference type="Proteomes" id="UP000515240">
    <property type="component" value="Chromosome"/>
</dbReference>
<dbReference type="InterPro" id="IPR002491">
    <property type="entry name" value="ABC_transptr_periplasmic_BD"/>
</dbReference>
<evidence type="ECO:0000259" key="2">
    <source>
        <dbReference type="PROSITE" id="PS50983"/>
    </source>
</evidence>
<evidence type="ECO:0000313" key="4">
    <source>
        <dbReference type="Proteomes" id="UP000515240"/>
    </source>
</evidence>
<reference evidence="3 4" key="1">
    <citation type="journal article" date="2020" name="G3 (Bethesda)">
        <title>CeMbio - The Caenorhabditis elegans Microbiome Resource.</title>
        <authorList>
            <person name="Dirksen P."/>
            <person name="Assie A."/>
            <person name="Zimmermann J."/>
            <person name="Zhang F."/>
            <person name="Tietje A.M."/>
            <person name="Marsh S.A."/>
            <person name="Felix M.A."/>
            <person name="Shapira M."/>
            <person name="Kaleta C."/>
            <person name="Schulenburg H."/>
            <person name="Samuel B."/>
        </authorList>
    </citation>
    <scope>NUCLEOTIDE SEQUENCE [LARGE SCALE GENOMIC DNA]</scope>
    <source>
        <strain evidence="3 4">BIGb0172</strain>
    </source>
</reference>
<protein>
    <submittedName>
        <fullName evidence="3">ABC transporter substrate-binding protein</fullName>
    </submittedName>
</protein>
<keyword evidence="4" id="KW-1185">Reference proteome</keyword>
<feature type="chain" id="PRO_5028840121" evidence="1">
    <location>
        <begin position="27"/>
        <end position="342"/>
    </location>
</feature>
<dbReference type="InterPro" id="IPR050902">
    <property type="entry name" value="ABC_Transporter_SBP"/>
</dbReference>
<sequence>MLISVRRFVLPGLLATSLLTSLSASAAPYPMQLQNCGYTVSLKQPPASVVTIGQAGTEMLYALGLGDKVVGTSLWFNAVLPPFKAINDKVPRLADNDPSFESVIGKRPALVVSQFEWMVGKDGVVGTREQFHDLGIATYAMPSDCEGKNNLKGADGTRTSAYDVQALYKSITQLAQLFDVQPQGERLVKDLRERQAKAVAKVKAAQQPQLTAALWFSSADLAIDPYMAGKNGVAGYMLQTLGLRNIVDSSEEWPTVGWETIAKANPSILVIARMDRRRFPADDYQKKLDFLKTDPVTQHMDAVKNNRIVIVDADALQGSIRVVDGMEQISDAVLKLAQPAGR</sequence>
<dbReference type="KEGG" id="cpis:HS961_00560"/>
<keyword evidence="1" id="KW-0732">Signal</keyword>
<gene>
    <name evidence="3" type="ORF">HS961_00560</name>
</gene>
<dbReference type="Gene3D" id="3.40.50.1980">
    <property type="entry name" value="Nitrogenase molybdenum iron protein domain"/>
    <property type="match status" value="2"/>
</dbReference>
<dbReference type="PROSITE" id="PS50983">
    <property type="entry name" value="FE_B12_PBP"/>
    <property type="match status" value="1"/>
</dbReference>
<dbReference type="AlphaFoldDB" id="A0A7G5EBR6"/>